<comment type="caution">
    <text evidence="10">The sequence shown here is derived from an EMBL/GenBank/DDBJ whole genome shotgun (WGS) entry which is preliminary data.</text>
</comment>
<gene>
    <name evidence="10" type="ORF">BVER_04511</name>
</gene>
<keyword evidence="7 9" id="KW-0472">Membrane</keyword>
<dbReference type="InterPro" id="IPR043428">
    <property type="entry name" value="LivM-like"/>
</dbReference>
<dbReference type="Proteomes" id="UP000036959">
    <property type="component" value="Unassembled WGS sequence"/>
</dbReference>
<keyword evidence="11" id="KW-1185">Reference proteome</keyword>
<feature type="transmembrane region" description="Helical" evidence="9">
    <location>
        <begin position="324"/>
        <end position="340"/>
    </location>
</feature>
<evidence type="ECO:0000256" key="9">
    <source>
        <dbReference type="SAM" id="Phobius"/>
    </source>
</evidence>
<feature type="transmembrane region" description="Helical" evidence="9">
    <location>
        <begin position="427"/>
        <end position="447"/>
    </location>
</feature>
<evidence type="ECO:0000256" key="1">
    <source>
        <dbReference type="ARBA" id="ARBA00004651"/>
    </source>
</evidence>
<dbReference type="GO" id="GO:0006865">
    <property type="term" value="P:amino acid transport"/>
    <property type="evidence" value="ECO:0007669"/>
    <property type="project" value="UniProtKB-KW"/>
</dbReference>
<evidence type="ECO:0000256" key="3">
    <source>
        <dbReference type="ARBA" id="ARBA00022475"/>
    </source>
</evidence>
<dbReference type="CDD" id="cd06582">
    <property type="entry name" value="TM_PBP1_LivH_like"/>
    <property type="match status" value="1"/>
</dbReference>
<keyword evidence="3" id="KW-1003">Cell membrane</keyword>
<evidence type="ECO:0000256" key="5">
    <source>
        <dbReference type="ARBA" id="ARBA00022970"/>
    </source>
</evidence>
<feature type="transmembrane region" description="Helical" evidence="9">
    <location>
        <begin position="65"/>
        <end position="85"/>
    </location>
</feature>
<dbReference type="InterPro" id="IPR001851">
    <property type="entry name" value="ABC_transp_permease"/>
</dbReference>
<dbReference type="PANTHER" id="PTHR11795:SF442">
    <property type="entry name" value="ABC TRANSPORTER ATP-BINDING PROTEIN"/>
    <property type="match status" value="1"/>
</dbReference>
<sequence length="625" mass="66037">MFANLLVQLVNGLADACALFLVASGLSLIFGVTRIVNFAHGSLYMLGMYVATSLTSRFGGSVAGFWASIVGAAAVIGVLGAVIEVGVLRRIYRAPELFHLLATFALVLIFRDAALYIWGPEDRFGPRAPHLAGAVQWLGHALPTYDLALIAIGPLVLASLWYALTRTRWGTLVRAASIDRDMLGALGVNQAWLFTGVFFVGAFLAGLGGALQMPRMSANLSLDLDTIGNAFVVVVVGGMGSIPGAFVAALLIAEIKALCIGIGHVSMFGIDFSLSKFTLVAEFVVVAVVLVLRPWDLFGRPQAIARSAAPADTPLRPFTRRGKLAASIVVLLLALAPLFADAFPYMPVLMVEIMIAALFAASLHFIMGPGGMHSFGHAAYFGLGAYGAALFLKVFALPMEAALVLGPLIAGVGALVFGWFCVRLSGVYLAMLTLAFAQIVWSVIYQWDAVTGGSNGILGLWPAPWLSSPVAYYYVTLAMGIVGVLLLRRMLFAPLGLAMRAGRDSPLRAEAIGIDVARVQWVAFVVAALICGLAGSLYAFSKGNISPDVISVARSVDGLVMVLLGGIQTLVGPLAGAAVFTWLQDTVARQTDYWQALLGAAILLLVIAFPQGIVGFVRSRFAEAE</sequence>
<feature type="transmembrane region" description="Helical" evidence="9">
    <location>
        <begin position="6"/>
        <end position="30"/>
    </location>
</feature>
<dbReference type="EMBL" id="LFJJ01000093">
    <property type="protein sequence ID" value="KND59889.1"/>
    <property type="molecule type" value="Genomic_DNA"/>
</dbReference>
<dbReference type="PATRIC" id="fig|242163.4.peg.7027"/>
<accession>A0A0L0MD31</accession>
<organism evidence="10 11">
    <name type="scientific">Candidatus Burkholderia verschuerenii</name>
    <dbReference type="NCBI Taxonomy" id="242163"/>
    <lineage>
        <taxon>Bacteria</taxon>
        <taxon>Pseudomonadati</taxon>
        <taxon>Pseudomonadota</taxon>
        <taxon>Betaproteobacteria</taxon>
        <taxon>Burkholderiales</taxon>
        <taxon>Burkholderiaceae</taxon>
        <taxon>Burkholderia</taxon>
    </lineage>
</organism>
<keyword evidence="2" id="KW-0813">Transport</keyword>
<reference evidence="11" key="1">
    <citation type="submission" date="2015-06" db="EMBL/GenBank/DDBJ databases">
        <title>Comparative genomics of Burkholderia leaf nodule symbionts.</title>
        <authorList>
            <person name="Carlier A."/>
            <person name="Eberl L."/>
            <person name="Pinto-Carbo M."/>
        </authorList>
    </citation>
    <scope>NUCLEOTIDE SEQUENCE [LARGE SCALE GENOMIC DNA]</scope>
    <source>
        <strain evidence="11">UZHbot4</strain>
    </source>
</reference>
<feature type="transmembrane region" description="Helical" evidence="9">
    <location>
        <begin position="42"/>
        <end position="59"/>
    </location>
</feature>
<feature type="transmembrane region" description="Helical" evidence="9">
    <location>
        <begin position="185"/>
        <end position="207"/>
    </location>
</feature>
<evidence type="ECO:0000256" key="2">
    <source>
        <dbReference type="ARBA" id="ARBA00022448"/>
    </source>
</evidence>
<feature type="transmembrane region" description="Helical" evidence="9">
    <location>
        <begin position="402"/>
        <end position="420"/>
    </location>
</feature>
<feature type="transmembrane region" description="Helical" evidence="9">
    <location>
        <begin position="471"/>
        <end position="498"/>
    </location>
</feature>
<dbReference type="GO" id="GO:0015658">
    <property type="term" value="F:branched-chain amino acid transmembrane transporter activity"/>
    <property type="evidence" value="ECO:0007669"/>
    <property type="project" value="InterPro"/>
</dbReference>
<keyword evidence="5" id="KW-0029">Amino-acid transport</keyword>
<name>A0A0L0MD31_9BURK</name>
<feature type="transmembrane region" description="Helical" evidence="9">
    <location>
        <begin position="519"/>
        <end position="540"/>
    </location>
</feature>
<dbReference type="PANTHER" id="PTHR11795">
    <property type="entry name" value="BRANCHED-CHAIN AMINO ACID TRANSPORT SYSTEM PERMEASE PROTEIN LIVH"/>
    <property type="match status" value="1"/>
</dbReference>
<evidence type="ECO:0000256" key="7">
    <source>
        <dbReference type="ARBA" id="ARBA00023136"/>
    </source>
</evidence>
<dbReference type="GO" id="GO:0005886">
    <property type="term" value="C:plasma membrane"/>
    <property type="evidence" value="ECO:0007669"/>
    <property type="project" value="UniProtKB-SubCell"/>
</dbReference>
<comment type="similarity">
    <text evidence="8">Belongs to the binding-protein-dependent transport system permease family. LivHM subfamily.</text>
</comment>
<dbReference type="AlphaFoldDB" id="A0A0L0MD31"/>
<comment type="subcellular location">
    <subcellularLocation>
        <location evidence="1">Cell membrane</location>
        <topology evidence="1">Multi-pass membrane protein</topology>
    </subcellularLocation>
</comment>
<proteinExistence type="inferred from homology"/>
<feature type="transmembrane region" description="Helical" evidence="9">
    <location>
        <begin position="346"/>
        <end position="366"/>
    </location>
</feature>
<evidence type="ECO:0000313" key="10">
    <source>
        <dbReference type="EMBL" id="KND59889.1"/>
    </source>
</evidence>
<dbReference type="OrthoDB" id="8711548at2"/>
<feature type="transmembrane region" description="Helical" evidence="9">
    <location>
        <begin position="147"/>
        <end position="164"/>
    </location>
</feature>
<feature type="transmembrane region" description="Helical" evidence="9">
    <location>
        <begin position="560"/>
        <end position="583"/>
    </location>
</feature>
<evidence type="ECO:0000313" key="11">
    <source>
        <dbReference type="Proteomes" id="UP000036959"/>
    </source>
</evidence>
<dbReference type="CDD" id="cd06581">
    <property type="entry name" value="TM_PBP1_LivM_like"/>
    <property type="match status" value="1"/>
</dbReference>
<feature type="transmembrane region" description="Helical" evidence="9">
    <location>
        <begin position="97"/>
        <end position="118"/>
    </location>
</feature>
<feature type="transmembrane region" description="Helical" evidence="9">
    <location>
        <begin position="280"/>
        <end position="298"/>
    </location>
</feature>
<keyword evidence="6 9" id="KW-1133">Transmembrane helix</keyword>
<protein>
    <submittedName>
        <fullName evidence="10">Putative permease component of branched-chain amino acid transport system</fullName>
    </submittedName>
</protein>
<feature type="transmembrane region" description="Helical" evidence="9">
    <location>
        <begin position="227"/>
        <end position="250"/>
    </location>
</feature>
<feature type="transmembrane region" description="Helical" evidence="9">
    <location>
        <begin position="595"/>
        <end position="617"/>
    </location>
</feature>
<dbReference type="Pfam" id="PF02653">
    <property type="entry name" value="BPD_transp_2"/>
    <property type="match status" value="2"/>
</dbReference>
<evidence type="ECO:0000256" key="4">
    <source>
        <dbReference type="ARBA" id="ARBA00022692"/>
    </source>
</evidence>
<keyword evidence="4 9" id="KW-0812">Transmembrane</keyword>
<dbReference type="InterPro" id="IPR052157">
    <property type="entry name" value="BCAA_transport_permease"/>
</dbReference>
<dbReference type="RefSeq" id="WP_050454226.1">
    <property type="nucleotide sequence ID" value="NZ_LFJJ01000093.1"/>
</dbReference>
<evidence type="ECO:0000256" key="6">
    <source>
        <dbReference type="ARBA" id="ARBA00022989"/>
    </source>
</evidence>
<evidence type="ECO:0000256" key="8">
    <source>
        <dbReference type="ARBA" id="ARBA00037998"/>
    </source>
</evidence>